<evidence type="ECO:0000313" key="2">
    <source>
        <dbReference type="Proteomes" id="UP001375743"/>
    </source>
</evidence>
<accession>A0ABU8XYL1</accession>
<organism evidence="1 2">
    <name type="scientific">Benzoatithermus flavus</name>
    <dbReference type="NCBI Taxonomy" id="3108223"/>
    <lineage>
        <taxon>Bacteria</taxon>
        <taxon>Pseudomonadati</taxon>
        <taxon>Pseudomonadota</taxon>
        <taxon>Alphaproteobacteria</taxon>
        <taxon>Geminicoccales</taxon>
        <taxon>Geminicoccaceae</taxon>
        <taxon>Benzoatithermus</taxon>
    </lineage>
</organism>
<comment type="caution">
    <text evidence="1">The sequence shown here is derived from an EMBL/GenBank/DDBJ whole genome shotgun (WGS) entry which is preliminary data.</text>
</comment>
<evidence type="ECO:0000313" key="1">
    <source>
        <dbReference type="EMBL" id="MEK0086141.1"/>
    </source>
</evidence>
<name>A0ABU8XYL1_9PROT</name>
<sequence length="102" mass="10883">MGGLLACALGTVRQADLPGLALLATPWNFRADRSPTWLLPGHGLLSIAATIAMLGHAPVDLSQSFFAHLDPVRVIRKFARFADMPADGVAPADPVAQECLWH</sequence>
<dbReference type="Proteomes" id="UP001375743">
    <property type="component" value="Unassembled WGS sequence"/>
</dbReference>
<reference evidence="1 2" key="1">
    <citation type="submission" date="2024-01" db="EMBL/GenBank/DDBJ databases">
        <title>Multi-omics insights into the function and evolution of sodium benzoate biodegradation pathways in Benzoatithermus flavus gen. nov., sp. nov. from hot spring.</title>
        <authorList>
            <person name="Hu C.-J."/>
            <person name="Li W.-J."/>
        </authorList>
    </citation>
    <scope>NUCLEOTIDE SEQUENCE [LARGE SCALE GENOMIC DNA]</scope>
    <source>
        <strain evidence="1 2">SYSU G07066</strain>
    </source>
</reference>
<evidence type="ECO:0008006" key="3">
    <source>
        <dbReference type="Google" id="ProtNLM"/>
    </source>
</evidence>
<protein>
    <recommendedName>
        <fullName evidence="3">Alpha/beta hydrolase</fullName>
    </recommendedName>
</protein>
<gene>
    <name evidence="1" type="ORF">U1T56_23540</name>
</gene>
<dbReference type="RefSeq" id="WP_418161984.1">
    <property type="nucleotide sequence ID" value="NZ_JBBLZC010000047.1"/>
</dbReference>
<dbReference type="EMBL" id="JBBLZC010000047">
    <property type="protein sequence ID" value="MEK0086141.1"/>
    <property type="molecule type" value="Genomic_DNA"/>
</dbReference>
<keyword evidence="2" id="KW-1185">Reference proteome</keyword>
<proteinExistence type="predicted"/>